<dbReference type="SUPFAM" id="SSF55729">
    <property type="entry name" value="Acyl-CoA N-acyltransferases (Nat)"/>
    <property type="match status" value="1"/>
</dbReference>
<evidence type="ECO:0000256" key="3">
    <source>
        <dbReference type="ARBA" id="ARBA00030512"/>
    </source>
</evidence>
<dbReference type="InterPro" id="IPR016181">
    <property type="entry name" value="Acyl_CoA_acyltransferase"/>
</dbReference>
<dbReference type="InterPro" id="IPR011496">
    <property type="entry name" value="O-GlcNAcase_cat"/>
</dbReference>
<reference evidence="12" key="1">
    <citation type="submission" date="2025-08" db="UniProtKB">
        <authorList>
            <consortium name="RefSeq"/>
        </authorList>
    </citation>
    <scope>IDENTIFICATION</scope>
</reference>
<evidence type="ECO:0000313" key="12">
    <source>
        <dbReference type="RefSeq" id="XP_033815853.1"/>
    </source>
</evidence>
<comment type="catalytic activity">
    <reaction evidence="5">
        <text>3-O-(N-acetyl-beta-D-glucosaminyl)-L-threonyl-[protein] + H2O = L-threonyl-[protein] + N-acetyl-D-glucosamine</text>
        <dbReference type="Rhea" id="RHEA:48892"/>
        <dbReference type="Rhea" id="RHEA-COMP:11060"/>
        <dbReference type="Rhea" id="RHEA-COMP:12252"/>
        <dbReference type="ChEBI" id="CHEBI:15377"/>
        <dbReference type="ChEBI" id="CHEBI:30013"/>
        <dbReference type="ChEBI" id="CHEBI:90840"/>
        <dbReference type="ChEBI" id="CHEBI:506227"/>
        <dbReference type="EC" id="3.2.1.169"/>
    </reaction>
</comment>
<organism evidence="11 12">
    <name type="scientific">Geotrypetes seraphini</name>
    <name type="common">Gaboon caecilian</name>
    <name type="synonym">Caecilia seraphini</name>
    <dbReference type="NCBI Taxonomy" id="260995"/>
    <lineage>
        <taxon>Eukaryota</taxon>
        <taxon>Metazoa</taxon>
        <taxon>Chordata</taxon>
        <taxon>Craniata</taxon>
        <taxon>Vertebrata</taxon>
        <taxon>Euteleostomi</taxon>
        <taxon>Amphibia</taxon>
        <taxon>Gymnophiona</taxon>
        <taxon>Geotrypetes</taxon>
    </lineage>
</organism>
<dbReference type="GO" id="GO:0009100">
    <property type="term" value="P:glycoprotein metabolic process"/>
    <property type="evidence" value="ECO:0007669"/>
    <property type="project" value="TreeGrafter"/>
</dbReference>
<dbReference type="Gene3D" id="1.20.58.240">
    <property type="entry name" value="STAT, domain 1"/>
    <property type="match status" value="1"/>
</dbReference>
<evidence type="ECO:0000256" key="6">
    <source>
        <dbReference type="ARBA" id="ARBA00066938"/>
    </source>
</evidence>
<dbReference type="Gene3D" id="3.60.10.10">
    <property type="entry name" value="Endonuclease/exonuclease/phosphatase"/>
    <property type="match status" value="1"/>
</dbReference>
<dbReference type="Pfam" id="PF03372">
    <property type="entry name" value="Exo_endo_phos"/>
    <property type="match status" value="1"/>
</dbReference>
<evidence type="ECO:0000256" key="5">
    <source>
        <dbReference type="ARBA" id="ARBA00052136"/>
    </source>
</evidence>
<dbReference type="Pfam" id="PF07555">
    <property type="entry name" value="NAGidase"/>
    <property type="match status" value="1"/>
</dbReference>
<dbReference type="Gene3D" id="3.20.20.80">
    <property type="entry name" value="Glycosidases"/>
    <property type="match status" value="1"/>
</dbReference>
<dbReference type="PANTHER" id="PTHR13170">
    <property type="entry name" value="O-GLCNACASE"/>
    <property type="match status" value="1"/>
</dbReference>
<dbReference type="GeneID" id="117367430"/>
<evidence type="ECO:0000313" key="11">
    <source>
        <dbReference type="Proteomes" id="UP000515159"/>
    </source>
</evidence>
<evidence type="ECO:0000256" key="2">
    <source>
        <dbReference type="ARBA" id="ARBA00023295"/>
    </source>
</evidence>
<dbReference type="Proteomes" id="UP000515159">
    <property type="component" value="Chromosome 1"/>
</dbReference>
<dbReference type="EC" id="3.2.1.169" evidence="6"/>
<dbReference type="FunFam" id="3.20.20.80:FF:000009">
    <property type="entry name" value="O-GlcNAcase BT_4395"/>
    <property type="match status" value="1"/>
</dbReference>
<dbReference type="RefSeq" id="XP_033815853.1">
    <property type="nucleotide sequence ID" value="XM_033959962.1"/>
</dbReference>
<evidence type="ECO:0000256" key="1">
    <source>
        <dbReference type="ARBA" id="ARBA00022801"/>
    </source>
</evidence>
<keyword evidence="11" id="KW-1185">Reference proteome</keyword>
<feature type="domain" description="GH84" evidence="10">
    <location>
        <begin position="752"/>
        <end position="1028"/>
    </location>
</feature>
<keyword evidence="2" id="KW-0326">Glycosidase</keyword>
<comment type="catalytic activity">
    <reaction evidence="4">
        <text>3-O-(N-acetyl-beta-D-glucosaminyl)-L-seryl-[protein] + H2O = N-acetyl-D-glucosamine + L-seryl-[protein]</text>
        <dbReference type="Rhea" id="RHEA:48876"/>
        <dbReference type="Rhea" id="RHEA-COMP:9863"/>
        <dbReference type="Rhea" id="RHEA-COMP:12251"/>
        <dbReference type="ChEBI" id="CHEBI:15377"/>
        <dbReference type="ChEBI" id="CHEBI:29999"/>
        <dbReference type="ChEBI" id="CHEBI:90838"/>
        <dbReference type="ChEBI" id="CHEBI:506227"/>
        <dbReference type="EC" id="3.2.1.169"/>
    </reaction>
</comment>
<proteinExistence type="predicted"/>
<dbReference type="SUPFAM" id="SSF56219">
    <property type="entry name" value="DNase I-like"/>
    <property type="match status" value="1"/>
</dbReference>
<evidence type="ECO:0000256" key="4">
    <source>
        <dbReference type="ARBA" id="ARBA00050933"/>
    </source>
</evidence>
<feature type="domain" description="Reverse transcriptase" evidence="9">
    <location>
        <begin position="370"/>
        <end position="642"/>
    </location>
</feature>
<dbReference type="Gene3D" id="3.40.630.30">
    <property type="match status" value="1"/>
</dbReference>
<accession>A0A6P8SH58</accession>
<dbReference type="InterPro" id="IPR051822">
    <property type="entry name" value="Glycosyl_Hydrolase_84"/>
</dbReference>
<dbReference type="CDD" id="cd01650">
    <property type="entry name" value="RT_nLTR_like"/>
    <property type="match status" value="1"/>
</dbReference>
<protein>
    <recommendedName>
        <fullName evidence="6">protein O-GlcNAcase</fullName>
        <ecNumber evidence="6">3.2.1.169</ecNumber>
    </recommendedName>
    <alternativeName>
        <fullName evidence="3">Beta-N-acetylhexosaminidase</fullName>
    </alternativeName>
    <alternativeName>
        <fullName evidence="7">Beta-hexosaminidase</fullName>
    </alternativeName>
</protein>
<feature type="compositionally biased region" description="Polar residues" evidence="8">
    <location>
        <begin position="1117"/>
        <end position="1126"/>
    </location>
</feature>
<evidence type="ECO:0000259" key="10">
    <source>
        <dbReference type="PROSITE" id="PS52009"/>
    </source>
</evidence>
<dbReference type="GO" id="GO:0016231">
    <property type="term" value="F:beta-N-acetylglucosaminidase activity"/>
    <property type="evidence" value="ECO:0007669"/>
    <property type="project" value="TreeGrafter"/>
</dbReference>
<dbReference type="PROSITE" id="PS50878">
    <property type="entry name" value="RT_POL"/>
    <property type="match status" value="1"/>
</dbReference>
<evidence type="ECO:0000259" key="9">
    <source>
        <dbReference type="PROSITE" id="PS50878"/>
    </source>
</evidence>
<dbReference type="PROSITE" id="PS52009">
    <property type="entry name" value="GH84"/>
    <property type="match status" value="1"/>
</dbReference>
<dbReference type="InterPro" id="IPR043502">
    <property type="entry name" value="DNA/RNA_pol_sf"/>
</dbReference>
<dbReference type="SUPFAM" id="SSF51445">
    <property type="entry name" value="(Trans)glycosidases"/>
    <property type="match status" value="1"/>
</dbReference>
<dbReference type="InterPro" id="IPR017853">
    <property type="entry name" value="GH"/>
</dbReference>
<dbReference type="InParanoid" id="A0A6P8SH58"/>
<dbReference type="Pfam" id="PF00078">
    <property type="entry name" value="RVT_1"/>
    <property type="match status" value="1"/>
</dbReference>
<dbReference type="InterPro" id="IPR000477">
    <property type="entry name" value="RT_dom"/>
</dbReference>
<dbReference type="InterPro" id="IPR036691">
    <property type="entry name" value="Endo/exonu/phosph_ase_sf"/>
</dbReference>
<sequence>MARLTQYPGYQFVLGGDFNITADPTLDSAPPKTFPRGHGGKGVNFLTHQLGLVDIWRVLHPTEHSYTFFSNPHNLYTRLDYFLLSSSLLTVVTGVDIVDAPLSDHSPVLLSLQITSDPKERTWRFPCHLYKDLAFRRYLRDKWLEYYDNNFQPDIDPSLFWEASKAVIRGFIIAYTAGRRRRQERELLELSGELQRLRRRHQSSLSLTDKTRLTEIRRQVNLILTARAERDIYFHRYRLHRWGGKAGSLLARLIRPSRKKQVITSITDSQGRRHTTETAIHQQFVKYYQELYAHRPFEDGERDLFFQDVVLPQLAPAQIHRLNAPITSLEVSMGIKGLKLTKSPGPDGYGPEYYKILSDIIAPSLGAAFNTSHSQRALDSYNMAHVVLLPKPGKDPSQVGSYRPISLLNQDAKLLAAILAKRLNNFLHLLIHEDQVGFVPGRYASMNLTRALMAIHSRRGNDSRAAIVGLDMEKAFDSISWSYLFWVMGRYGLDGAFLEWVCSLYFSPQARLLVNGHLTIPFPLERGTRQGCPLSPLLFLLAIEPLAVKIRSDPVIQGIRIGARESRINLFADDILLYFEDASLCLPRALQVVRAFGNISGLRVNCAKSELLPLASEHPERWHDGLPIPPVRKLMRYLGVYLSTQPSLIYRYNVLHHLEAIRALCIKWKYLPLTLWGRVALFKMVLLPKLLYPLQTIPLWITTKDERTFKSILSSFIWRNKAARISSSTLSLDVRLGGLNLPDIRLYNVASLMRFVHEGFYGRPWSMEQRKVLFQWMKSWGLNTYMYGPKDDLKHRLLWREVYTPYEAAGLQSLVLAAQQQGVEFIYALSPGQDIVFSSASDHALLKRKLRQVADLGCKSFALLFDDIDVSMSVADKDIFASFAQAQVSVTNEIYQYLGEPQIFLFCPTEYCNSLCYPSLSKSRYLQTVGEELHLGIEVIWTGPKVVSKELSPDSLEDIAGVLRRHPVIWDNLHANDYDSRRVFLGPYKGRPTCLIPMLRGILLNPNCEFEANFIPFNTLATWQRCGMGGGKKKRRETELFAVECFKTGASESQDMESEWEMRYSAQDALEQALIDWVKEIQQPLEPGRQSHLAILKTNTMDPKSQTTHKPWPEGGSSFSPASVQSSKTSHDCLGSKDSIFLTNLELLNSSSKTEVEKASPDPLWIEQNQSFAVRQDSGMDLRSPLREKSHNQTSGNILPISLETENQHGVVTDNGKGSVMGVSLNCPSMQADRKMEYSNISTEGLSKENRLARECPVMRPANGVHKSVNKCPETREQIIVNEVAPSLVHDQLTQDDLRTLVDLYYLPYEHGEEAGQLLREFQWLRAHSDLVSVNGKKSDSQKGEEWRSQARKFQLQCEKIVHLHGRFMKSANRALLYDLYPYISDIRNMVLITSAFIRWLDGRILSEQDSLRSWRGCFQWCRNDSSSIFLGMDAEPWVYRGGLAGELQMLLPVGNNGELFSHSPPLFPNSHRYTIRPLLPKDKISLYQMCRENFDIGSDTSKILSTHPDLIGDRFLGSFLSLSPEYFFVLEDERGLCGYAAGAINVWNFLKKCETTWLPIMREKYPKSNALGNLFLKQAVMFFHTERPAFPESVLHHFPSLMQAVSLSCAMDVSAGRSLTICLLSALKANGSQGVFCEVSPTDKQQLDFYNKLGFIEISAAEGWMQETILLGRLL</sequence>
<evidence type="ECO:0000256" key="8">
    <source>
        <dbReference type="SAM" id="MobiDB-lite"/>
    </source>
</evidence>
<dbReference type="PANTHER" id="PTHR13170:SF23">
    <property type="entry name" value="PROTEIN O-GLCNACASE-LIKE"/>
    <property type="match status" value="1"/>
</dbReference>
<feature type="compositionally biased region" description="Polar residues" evidence="8">
    <location>
        <begin position="1100"/>
        <end position="1109"/>
    </location>
</feature>
<dbReference type="InterPro" id="IPR005135">
    <property type="entry name" value="Endo/exonuclease/phosphatase"/>
</dbReference>
<dbReference type="GO" id="GO:0102571">
    <property type="term" value="F:[protein]-3-O-(N-acetyl-D-glucosaminyl)-L-serine/L-threonine O-N-acetyl-alpha-D-glucosaminase activity"/>
    <property type="evidence" value="ECO:0007669"/>
    <property type="project" value="UniProtKB-EC"/>
</dbReference>
<dbReference type="SUPFAM" id="SSF56672">
    <property type="entry name" value="DNA/RNA polymerases"/>
    <property type="match status" value="1"/>
</dbReference>
<evidence type="ECO:0000256" key="7">
    <source>
        <dbReference type="ARBA" id="ARBA00076634"/>
    </source>
</evidence>
<gene>
    <name evidence="12" type="primary">LOC117367430</name>
</gene>
<dbReference type="KEGG" id="gsh:117367430"/>
<feature type="region of interest" description="Disordered" evidence="8">
    <location>
        <begin position="1100"/>
        <end position="1126"/>
    </location>
</feature>
<name>A0A6P8SH58_GEOSA</name>
<keyword evidence="1" id="KW-0378">Hydrolase</keyword>
<dbReference type="OrthoDB" id="9975416at2759"/>